<feature type="binding site" evidence="7">
    <location>
        <position position="481"/>
    </location>
    <ligand>
        <name>L-aspartate</name>
        <dbReference type="ChEBI" id="CHEBI:29991"/>
    </ligand>
</feature>
<evidence type="ECO:0000256" key="2">
    <source>
        <dbReference type="ARBA" id="ARBA00022598"/>
    </source>
</evidence>
<evidence type="ECO:0000256" key="5">
    <source>
        <dbReference type="ARBA" id="ARBA00022917"/>
    </source>
</evidence>
<dbReference type="InterPro" id="IPR006195">
    <property type="entry name" value="aa-tRNA-synth_II"/>
</dbReference>
<comment type="caution">
    <text evidence="7">Lacks conserved residue(s) required for the propagation of feature annotation.</text>
</comment>
<evidence type="ECO:0000256" key="8">
    <source>
        <dbReference type="SAM" id="MobiDB-lite"/>
    </source>
</evidence>
<dbReference type="InterPro" id="IPR012340">
    <property type="entry name" value="NA-bd_OB-fold"/>
</dbReference>
<dbReference type="InterPro" id="IPR029351">
    <property type="entry name" value="GAD_dom"/>
</dbReference>
<dbReference type="InterPro" id="IPR004365">
    <property type="entry name" value="NA-bd_OB_tRNA"/>
</dbReference>
<evidence type="ECO:0000313" key="11">
    <source>
        <dbReference type="Proteomes" id="UP000664277"/>
    </source>
</evidence>
<dbReference type="GO" id="GO:0003676">
    <property type="term" value="F:nucleic acid binding"/>
    <property type="evidence" value="ECO:0007669"/>
    <property type="project" value="InterPro"/>
</dbReference>
<reference evidence="10" key="1">
    <citation type="submission" date="2021-02" db="EMBL/GenBank/DDBJ databases">
        <title>Genome-Resolved Metagenomics of a Microbial Community Performing Photosynthetic Biological Nutrient Removal.</title>
        <authorList>
            <person name="Mcdaniel E.A."/>
        </authorList>
    </citation>
    <scope>NUCLEOTIDE SEQUENCE</scope>
    <source>
        <strain evidence="10">UWPOB_OBS1</strain>
    </source>
</reference>
<comment type="subunit">
    <text evidence="7">Homodimer.</text>
</comment>
<dbReference type="HAMAP" id="MF_00044">
    <property type="entry name" value="Asp_tRNA_synth_type1"/>
    <property type="match status" value="1"/>
</dbReference>
<proteinExistence type="inferred from homology"/>
<dbReference type="EC" id="6.1.1.23" evidence="7"/>
<accession>A0A8J7PCT8</accession>
<organism evidence="10 11">
    <name type="scientific">Candidatus Obscuribacter phosphatis</name>
    <dbReference type="NCBI Taxonomy" id="1906157"/>
    <lineage>
        <taxon>Bacteria</taxon>
        <taxon>Bacillati</taxon>
        <taxon>Candidatus Melainabacteria</taxon>
        <taxon>Candidatus Obscuribacterales</taxon>
        <taxon>Candidatus Obscuribacteraceae</taxon>
        <taxon>Candidatus Obscuribacter</taxon>
    </lineage>
</organism>
<comment type="caution">
    <text evidence="10">The sequence shown here is derived from an EMBL/GenBank/DDBJ whole genome shotgun (WGS) entry which is preliminary data.</text>
</comment>
<feature type="binding site" evidence="7">
    <location>
        <position position="166"/>
    </location>
    <ligand>
        <name>L-aspartate</name>
        <dbReference type="ChEBI" id="CHEBI:29991"/>
    </ligand>
</feature>
<name>A0A8J7PCT8_9BACT</name>
<dbReference type="PANTHER" id="PTHR22594:SF5">
    <property type="entry name" value="ASPARTATE--TRNA LIGASE, MITOCHONDRIAL"/>
    <property type="match status" value="1"/>
</dbReference>
<dbReference type="PANTHER" id="PTHR22594">
    <property type="entry name" value="ASPARTYL/LYSYL-TRNA SYNTHETASE"/>
    <property type="match status" value="1"/>
</dbReference>
<feature type="binding site" evidence="7">
    <location>
        <begin position="212"/>
        <end position="214"/>
    </location>
    <ligand>
        <name>ATP</name>
        <dbReference type="ChEBI" id="CHEBI:30616"/>
    </ligand>
</feature>
<dbReference type="CDD" id="cd04317">
    <property type="entry name" value="EcAspRS_like_N"/>
    <property type="match status" value="1"/>
</dbReference>
<dbReference type="GO" id="GO:0050560">
    <property type="term" value="F:aspartate-tRNA(Asn) ligase activity"/>
    <property type="evidence" value="ECO:0007669"/>
    <property type="project" value="UniProtKB-EC"/>
</dbReference>
<dbReference type="InterPro" id="IPR004524">
    <property type="entry name" value="Asp-tRNA-ligase_1"/>
</dbReference>
<dbReference type="SUPFAM" id="SSF55681">
    <property type="entry name" value="Class II aaRS and biotin synthetases"/>
    <property type="match status" value="1"/>
</dbReference>
<comment type="catalytic activity">
    <reaction evidence="7">
        <text>tRNA(Asx) + L-aspartate + ATP = L-aspartyl-tRNA(Asx) + AMP + diphosphate</text>
        <dbReference type="Rhea" id="RHEA:18349"/>
        <dbReference type="Rhea" id="RHEA-COMP:9710"/>
        <dbReference type="Rhea" id="RHEA-COMP:9711"/>
        <dbReference type="ChEBI" id="CHEBI:29991"/>
        <dbReference type="ChEBI" id="CHEBI:30616"/>
        <dbReference type="ChEBI" id="CHEBI:33019"/>
        <dbReference type="ChEBI" id="CHEBI:78442"/>
        <dbReference type="ChEBI" id="CHEBI:78516"/>
        <dbReference type="ChEBI" id="CHEBI:456215"/>
        <dbReference type="EC" id="6.1.1.23"/>
    </reaction>
</comment>
<dbReference type="PROSITE" id="PS50862">
    <property type="entry name" value="AA_TRNA_LIGASE_II"/>
    <property type="match status" value="1"/>
</dbReference>
<dbReference type="EMBL" id="JAFLCK010000039">
    <property type="protein sequence ID" value="MBN8662452.1"/>
    <property type="molecule type" value="Genomic_DNA"/>
</dbReference>
<feature type="binding site" evidence="7">
    <location>
        <position position="440"/>
    </location>
    <ligand>
        <name>L-aspartate</name>
        <dbReference type="ChEBI" id="CHEBI:29991"/>
    </ligand>
</feature>
<evidence type="ECO:0000256" key="7">
    <source>
        <dbReference type="HAMAP-Rule" id="MF_00044"/>
    </source>
</evidence>
<dbReference type="Pfam" id="PF02938">
    <property type="entry name" value="GAD"/>
    <property type="match status" value="1"/>
</dbReference>
<dbReference type="InterPro" id="IPR004364">
    <property type="entry name" value="Aa-tRNA-synt_II"/>
</dbReference>
<dbReference type="Gene3D" id="2.40.50.140">
    <property type="entry name" value="Nucleic acid-binding proteins"/>
    <property type="match status" value="1"/>
</dbReference>
<keyword evidence="2 7" id="KW-0436">Ligase</keyword>
<dbReference type="GO" id="GO:0005737">
    <property type="term" value="C:cytoplasm"/>
    <property type="evidence" value="ECO:0007669"/>
    <property type="project" value="UniProtKB-SubCell"/>
</dbReference>
<dbReference type="Pfam" id="PF01336">
    <property type="entry name" value="tRNA_anti-codon"/>
    <property type="match status" value="1"/>
</dbReference>
<keyword evidence="3 7" id="KW-0547">Nucleotide-binding</keyword>
<feature type="binding site" evidence="7">
    <location>
        <begin position="526"/>
        <end position="529"/>
    </location>
    <ligand>
        <name>ATP</name>
        <dbReference type="ChEBI" id="CHEBI:30616"/>
    </ligand>
</feature>
<dbReference type="Gene3D" id="3.30.930.10">
    <property type="entry name" value="Bira Bifunctional Protein, Domain 2"/>
    <property type="match status" value="1"/>
</dbReference>
<dbReference type="CDD" id="cd00777">
    <property type="entry name" value="AspRS_core"/>
    <property type="match status" value="1"/>
</dbReference>
<sequence>MSVDKVGQNVCLSGWVNVVRDLGGLIFVELRDATGKVQLVADPNKNKEVHDVFVNLKNEFVIAVSGKLTGRPEGTCNHSSPTGLVELYPDQCEILNTARPLPFQLDQGEKVDEALRLKYRYLDLRRPEMSKNLVMRHKISQAVRRYLDTEGFIEVETPILCKATPEGARDFLVPSRLNPGSWYALPQSPQLFKQTLMISGVDRYYQIARCFRDEDLRADRQPEFTQIDMEFSFVDEDEVQRVTEGVLVESFACAGIELKPPFQKMSYADAMGLYGSDKPDLRFGLEFKDFTAVARNCKFKMFKDVAEAGGLVKGIVLSGKAETTSRKHLDTWADYAKSCGGKGLAWISFGKEGLRTSGLEKHLTADEIEQIIQIAGAGVGDVILIVADKAKQVANVLGRLRLKLGEELGLIDESLHKLLWVVDFPLFEYDEEEGRLMAVHHPFTSPRVEDLDKLESDPESVKARAYDIVYNGVEIGGGSIRIHNQEMQSKAFAAIGLDRETASEKFGFLLEALESGAPPHGGIALGLDRMVMLLCGCKSIRDVIAFPKTQSGACPMTSAPSAASDEQLNELKVYNKLDKTTEKDKTTDKDKKGSCEPVC</sequence>
<feature type="binding site" evidence="7">
    <location>
        <position position="221"/>
    </location>
    <ligand>
        <name>ATP</name>
        <dbReference type="ChEBI" id="CHEBI:30616"/>
    </ligand>
</feature>
<feature type="site" description="Important for tRNA non-discrimination" evidence="7">
    <location>
        <position position="74"/>
    </location>
</feature>
<keyword evidence="6 7" id="KW-0030">Aminoacyl-tRNA synthetase</keyword>
<gene>
    <name evidence="7 10" type="primary">aspS</name>
    <name evidence="10" type="ORF">J0M35_18930</name>
</gene>
<dbReference type="GO" id="GO:0006422">
    <property type="term" value="P:aspartyl-tRNA aminoacylation"/>
    <property type="evidence" value="ECO:0007669"/>
    <property type="project" value="UniProtKB-UniRule"/>
</dbReference>
<comment type="subcellular location">
    <subcellularLocation>
        <location evidence="7">Cytoplasm</location>
    </subcellularLocation>
</comment>
<feature type="binding site" evidence="7">
    <location>
        <position position="212"/>
    </location>
    <ligand>
        <name>L-aspartate</name>
        <dbReference type="ChEBI" id="CHEBI:29991"/>
    </ligand>
</feature>
<evidence type="ECO:0000256" key="4">
    <source>
        <dbReference type="ARBA" id="ARBA00022840"/>
    </source>
</evidence>
<feature type="domain" description="Aminoacyl-transfer RNA synthetases class-II family profile" evidence="9">
    <location>
        <begin position="133"/>
        <end position="547"/>
    </location>
</feature>
<comment type="similarity">
    <text evidence="1 7">Belongs to the class-II aminoacyl-tRNA synthetase family. Type 1 subfamily.</text>
</comment>
<keyword evidence="7" id="KW-0963">Cytoplasm</keyword>
<dbReference type="InterPro" id="IPR047089">
    <property type="entry name" value="Asp-tRNA-ligase_1_N"/>
</dbReference>
<dbReference type="NCBIfam" id="TIGR00459">
    <property type="entry name" value="aspS_bact"/>
    <property type="match status" value="1"/>
</dbReference>
<dbReference type="InterPro" id="IPR047090">
    <property type="entry name" value="AspRS_core"/>
</dbReference>
<dbReference type="InterPro" id="IPR045864">
    <property type="entry name" value="aa-tRNA-synth_II/BPL/LPL"/>
</dbReference>
<dbReference type="InterPro" id="IPR004115">
    <property type="entry name" value="GAD-like_sf"/>
</dbReference>
<evidence type="ECO:0000256" key="3">
    <source>
        <dbReference type="ARBA" id="ARBA00022741"/>
    </source>
</evidence>
<evidence type="ECO:0000256" key="6">
    <source>
        <dbReference type="ARBA" id="ARBA00023146"/>
    </source>
</evidence>
<keyword evidence="5 7" id="KW-0648">Protein biosynthesis</keyword>
<dbReference type="InterPro" id="IPR002312">
    <property type="entry name" value="Asp/Asn-tRNA-synth_IIb"/>
</dbReference>
<keyword evidence="4 7" id="KW-0067">ATP-binding</keyword>
<dbReference type="NCBIfam" id="NF001750">
    <property type="entry name" value="PRK00476.1"/>
    <property type="match status" value="1"/>
</dbReference>
<dbReference type="GO" id="GO:0005524">
    <property type="term" value="F:ATP binding"/>
    <property type="evidence" value="ECO:0007669"/>
    <property type="project" value="UniProtKB-UniRule"/>
</dbReference>
<dbReference type="Proteomes" id="UP000664277">
    <property type="component" value="Unassembled WGS sequence"/>
</dbReference>
<feature type="region of interest" description="Aspartate" evidence="7">
    <location>
        <begin position="190"/>
        <end position="193"/>
    </location>
</feature>
<evidence type="ECO:0000256" key="1">
    <source>
        <dbReference type="ARBA" id="ARBA00006303"/>
    </source>
</evidence>
<dbReference type="Pfam" id="PF00152">
    <property type="entry name" value="tRNA-synt_2"/>
    <property type="match status" value="1"/>
</dbReference>
<feature type="region of interest" description="Disordered" evidence="8">
    <location>
        <begin position="574"/>
        <end position="599"/>
    </location>
</feature>
<feature type="binding site" evidence="7">
    <location>
        <position position="474"/>
    </location>
    <ligand>
        <name>ATP</name>
        <dbReference type="ChEBI" id="CHEBI:30616"/>
    </ligand>
</feature>
<dbReference type="Gene3D" id="3.30.1360.30">
    <property type="entry name" value="GAD-like domain"/>
    <property type="match status" value="1"/>
</dbReference>
<dbReference type="SUPFAM" id="SSF50249">
    <property type="entry name" value="Nucleic acid-binding proteins"/>
    <property type="match status" value="1"/>
</dbReference>
<dbReference type="PRINTS" id="PR01042">
    <property type="entry name" value="TRNASYNTHASP"/>
</dbReference>
<comment type="function">
    <text evidence="7">Aspartyl-tRNA synthetase with relaxed tRNA specificity since it is able to aspartylate not only its cognate tRNA(Asp) but also tRNA(Asn). Reaction proceeds in two steps: L-aspartate is first activated by ATP to form Asp-AMP and then transferred to the acceptor end of tRNA(Asp/Asn).</text>
</comment>
<evidence type="ECO:0000259" key="9">
    <source>
        <dbReference type="PROSITE" id="PS50862"/>
    </source>
</evidence>
<dbReference type="SUPFAM" id="SSF55261">
    <property type="entry name" value="GAD domain-like"/>
    <property type="match status" value="1"/>
</dbReference>
<dbReference type="GO" id="GO:0004815">
    <property type="term" value="F:aspartate-tRNA ligase activity"/>
    <property type="evidence" value="ECO:0007669"/>
    <property type="project" value="UniProtKB-UniRule"/>
</dbReference>
<protein>
    <recommendedName>
        <fullName evidence="7">Aspartate--tRNA(Asp/Asn) ligase</fullName>
        <ecNumber evidence="7">6.1.1.23</ecNumber>
    </recommendedName>
    <alternativeName>
        <fullName evidence="7">Aspartyl-tRNA synthetase</fullName>
        <shortName evidence="7">AspRS</shortName>
    </alternativeName>
    <alternativeName>
        <fullName evidence="7">Non-discriminating aspartyl-tRNA synthetase</fullName>
        <shortName evidence="7">ND-AspRS</shortName>
    </alternativeName>
</protein>
<dbReference type="AlphaFoldDB" id="A0A8J7PCT8"/>
<evidence type="ECO:0000313" key="10">
    <source>
        <dbReference type="EMBL" id="MBN8662452.1"/>
    </source>
</evidence>